<dbReference type="SUPFAM" id="SSF158791">
    <property type="entry name" value="MgtE N-terminal domain-like"/>
    <property type="match status" value="1"/>
</dbReference>
<keyword evidence="2" id="KW-0812">Transmembrane</keyword>
<dbReference type="Gene3D" id="1.10.287.1490">
    <property type="match status" value="1"/>
</dbReference>
<dbReference type="InterPro" id="IPR006668">
    <property type="entry name" value="Mg_transptr_MgtE_intracell_dom"/>
</dbReference>
<evidence type="ECO:0000256" key="1">
    <source>
        <dbReference type="SAM" id="Coils"/>
    </source>
</evidence>
<dbReference type="OrthoDB" id="1724615at2"/>
<dbReference type="STRING" id="86666.SAMN04490247_0504"/>
<feature type="domain" description="Magnesium transporter MgtE intracellular" evidence="3">
    <location>
        <begin position="140"/>
        <end position="187"/>
    </location>
</feature>
<keyword evidence="2" id="KW-0472">Membrane</keyword>
<evidence type="ECO:0000259" key="3">
    <source>
        <dbReference type="Pfam" id="PF03448"/>
    </source>
</evidence>
<keyword evidence="4" id="KW-0966">Cell projection</keyword>
<evidence type="ECO:0000313" key="5">
    <source>
        <dbReference type="Proteomes" id="UP000199225"/>
    </source>
</evidence>
<keyword evidence="2" id="KW-1133">Transmembrane helix</keyword>
<keyword evidence="5" id="KW-1185">Reference proteome</keyword>
<keyword evidence="4" id="KW-0282">Flagellum</keyword>
<keyword evidence="1" id="KW-0175">Coiled coil</keyword>
<dbReference type="RefSeq" id="WP_093191685.1">
    <property type="nucleotide sequence ID" value="NZ_FNEV01000001.1"/>
</dbReference>
<dbReference type="EMBL" id="FNEV01000001">
    <property type="protein sequence ID" value="SDJ01838.1"/>
    <property type="molecule type" value="Genomic_DNA"/>
</dbReference>
<evidence type="ECO:0000256" key="2">
    <source>
        <dbReference type="SAM" id="Phobius"/>
    </source>
</evidence>
<evidence type="ECO:0000313" key="4">
    <source>
        <dbReference type="EMBL" id="SDJ01838.1"/>
    </source>
</evidence>
<sequence length="194" mass="21258">MAKTKKKKQESNSGRFQWFFFVIIVPVIFAITLTIVVLTIMGFNVFDEAAKIGQKIPGVSNVVTTEEEKSGEQEIASLEATVADYEAQIQELEGTVSSRDNEIEELKQEIATLESSISEEEENSEEAETTDSVGELAGSFEEMDAERAAALSENMDTATIVQILREVSSEARGEILAEMDPEIGATIAERLAVE</sequence>
<protein>
    <submittedName>
        <fullName evidence="4">Flagellar motility protein MotE, a chaperone for MotC folding</fullName>
    </submittedName>
</protein>
<feature type="transmembrane region" description="Helical" evidence="2">
    <location>
        <begin position="20"/>
        <end position="46"/>
    </location>
</feature>
<proteinExistence type="predicted"/>
<feature type="coiled-coil region" evidence="1">
    <location>
        <begin position="68"/>
        <end position="130"/>
    </location>
</feature>
<dbReference type="AlphaFoldDB" id="A0A1G8QB68"/>
<dbReference type="Pfam" id="PF03448">
    <property type="entry name" value="MgtE_N"/>
    <property type="match status" value="1"/>
</dbReference>
<reference evidence="5" key="1">
    <citation type="submission" date="2016-10" db="EMBL/GenBank/DDBJ databases">
        <authorList>
            <person name="Varghese N."/>
            <person name="Submissions S."/>
        </authorList>
    </citation>
    <scope>NUCLEOTIDE SEQUENCE [LARGE SCALE GENOMIC DNA]</scope>
    <source>
        <strain evidence="5">DSM 4771</strain>
    </source>
</reference>
<gene>
    <name evidence="4" type="ORF">SAMN04490247_0504</name>
</gene>
<accession>A0A1G8QB68</accession>
<dbReference type="Proteomes" id="UP000199225">
    <property type="component" value="Unassembled WGS sequence"/>
</dbReference>
<name>A0A1G8QB68_9BACI</name>
<organism evidence="4 5">
    <name type="scientific">Salimicrobium halophilum</name>
    <dbReference type="NCBI Taxonomy" id="86666"/>
    <lineage>
        <taxon>Bacteria</taxon>
        <taxon>Bacillati</taxon>
        <taxon>Bacillota</taxon>
        <taxon>Bacilli</taxon>
        <taxon>Bacillales</taxon>
        <taxon>Bacillaceae</taxon>
        <taxon>Salimicrobium</taxon>
    </lineage>
</organism>
<keyword evidence="4" id="KW-0969">Cilium</keyword>